<organism evidence="3 4">
    <name type="scientific">Cytobacillus oceanisediminis 2691</name>
    <dbReference type="NCBI Taxonomy" id="1196031"/>
    <lineage>
        <taxon>Bacteria</taxon>
        <taxon>Bacillati</taxon>
        <taxon>Bacillota</taxon>
        <taxon>Bacilli</taxon>
        <taxon>Bacillales</taxon>
        <taxon>Bacillaceae</taxon>
        <taxon>Cytobacillus</taxon>
    </lineage>
</organism>
<dbReference type="Gene3D" id="3.40.710.10">
    <property type="entry name" value="DD-peptidase/beta-lactamase superfamily"/>
    <property type="match status" value="1"/>
</dbReference>
<feature type="transmembrane region" description="Helical" evidence="1">
    <location>
        <begin position="386"/>
        <end position="407"/>
    </location>
</feature>
<protein>
    <submittedName>
        <fullName evidence="3">Penicillin-binding protein</fullName>
    </submittedName>
</protein>
<dbReference type="Proteomes" id="UP000077856">
    <property type="component" value="Chromosome"/>
</dbReference>
<dbReference type="KEGG" id="bon:A361_02885"/>
<dbReference type="AlphaFoldDB" id="A0A160M6R7"/>
<evidence type="ECO:0000313" key="4">
    <source>
        <dbReference type="Proteomes" id="UP000077856"/>
    </source>
</evidence>
<reference evidence="3 4" key="1">
    <citation type="submission" date="2016-04" db="EMBL/GenBank/DDBJ databases">
        <title>Complete genome sequence of Bacillus oceanisediminis strain 2691.</title>
        <authorList>
            <person name="Jeong H."/>
            <person name="Kim H.J."/>
            <person name="Lee D.-W."/>
        </authorList>
    </citation>
    <scope>NUCLEOTIDE SEQUENCE [LARGE SCALE GENOMIC DNA]</scope>
    <source>
        <strain evidence="3 4">2691</strain>
    </source>
</reference>
<dbReference type="STRING" id="1196031.A361_02885"/>
<feature type="transmembrane region" description="Helical" evidence="1">
    <location>
        <begin position="459"/>
        <end position="480"/>
    </location>
</feature>
<feature type="domain" description="Beta-lactamase-related" evidence="2">
    <location>
        <begin position="41"/>
        <end position="356"/>
    </location>
</feature>
<dbReference type="InterPro" id="IPR050491">
    <property type="entry name" value="AmpC-like"/>
</dbReference>
<gene>
    <name evidence="3" type="ORF">A361_02885</name>
</gene>
<keyword evidence="1" id="KW-0472">Membrane</keyword>
<dbReference type="eggNOG" id="COG1680">
    <property type="taxonomic scope" value="Bacteria"/>
</dbReference>
<evidence type="ECO:0000313" key="3">
    <source>
        <dbReference type="EMBL" id="AND38112.1"/>
    </source>
</evidence>
<sequence>MAVLPSSSLKIILVLFLLTSFSHDLLENSASAEEDIEAKIEKAIKDYLEEYQVPGASVAIVHNNELFFSRSWGVTGESEEEVTEQTPFTIGSISKSLTGMAIMKLADNGTIRLEASIQEYLPWFTLKNGKAAEITVKQLLTQTSGLSTYEGLALSDKELTGSKAIKNQVKKMSEVELTAEPGEKHQYSNANFLILGAMIEELTGMPYAEYMEQQIFEPLGMKNAAADKEGAYKRGYLSGYQSWFGLPVKSSVDYDNAGAPYGYIAASSADMVQFVKLLSGTWPDHFISDKTLDLFMTPQVQTGEDRYYGLGIRISGPDTSREMIWHSGSTPYSHAEVFYIPETGWGGVILTNKNHILEEDGLYYLKNHIISLLNGDETEQVPNHSLAIQSILLGCVLLLIILSIYLWKRFRTRKFLKKGTGLFLGLIFIGLSAGLIPVFTASTSSPWHSISVFAPDIALLTILAVILLAINGLLLFRLIFNKEG</sequence>
<evidence type="ECO:0000259" key="2">
    <source>
        <dbReference type="Pfam" id="PF00144"/>
    </source>
</evidence>
<dbReference type="SUPFAM" id="SSF56601">
    <property type="entry name" value="beta-lactamase/transpeptidase-like"/>
    <property type="match status" value="1"/>
</dbReference>
<dbReference type="EMBL" id="CP015506">
    <property type="protein sequence ID" value="AND38112.1"/>
    <property type="molecule type" value="Genomic_DNA"/>
</dbReference>
<dbReference type="PANTHER" id="PTHR46825">
    <property type="entry name" value="D-ALANYL-D-ALANINE-CARBOXYPEPTIDASE/ENDOPEPTIDASE AMPH"/>
    <property type="match status" value="1"/>
</dbReference>
<name>A0A160M6R7_9BACI</name>
<dbReference type="InterPro" id="IPR001466">
    <property type="entry name" value="Beta-lactam-related"/>
</dbReference>
<dbReference type="PANTHER" id="PTHR46825:SF9">
    <property type="entry name" value="BETA-LACTAMASE-RELATED DOMAIN-CONTAINING PROTEIN"/>
    <property type="match status" value="1"/>
</dbReference>
<accession>A0A160M6R7</accession>
<dbReference type="Pfam" id="PF00144">
    <property type="entry name" value="Beta-lactamase"/>
    <property type="match status" value="1"/>
</dbReference>
<keyword evidence="1" id="KW-1133">Transmembrane helix</keyword>
<dbReference type="RefSeq" id="WP_019381092.1">
    <property type="nucleotide sequence ID" value="NZ_CP015506.1"/>
</dbReference>
<evidence type="ECO:0000256" key="1">
    <source>
        <dbReference type="SAM" id="Phobius"/>
    </source>
</evidence>
<keyword evidence="1" id="KW-0812">Transmembrane</keyword>
<feature type="transmembrane region" description="Helical" evidence="1">
    <location>
        <begin position="419"/>
        <end position="439"/>
    </location>
</feature>
<dbReference type="InterPro" id="IPR012338">
    <property type="entry name" value="Beta-lactam/transpept-like"/>
</dbReference>
<proteinExistence type="predicted"/>